<dbReference type="InterPro" id="IPR036134">
    <property type="entry name" value="Crypto/Photolyase_FAD-like_sf"/>
</dbReference>
<dbReference type="AlphaFoldDB" id="A0A917CVS0"/>
<dbReference type="InterPro" id="IPR052551">
    <property type="entry name" value="UV-DNA_repair_photolyase"/>
</dbReference>
<dbReference type="InterPro" id="IPR007357">
    <property type="entry name" value="PhrB-like"/>
</dbReference>
<sequence length="492" mass="55595">MAAPLWIFADQLGPHVHSTPEHVDREVVMVESAGALRRRPAHRQKVHLLLSGMRHLAAELGDRATYIKAETYREAIESLGRPVIVHEPTSRAAEALVRRMQDDGLVEKILPIPTFALSRADFADWAGNKKKFIMENFYRDQRRRFDILMEGELPTAGAWNLDVENREKPPKGQRTLDVPAPWWPTEDEIDDTVRTDLDAMDIEWLGEDGPRLFAVTADEAQQALTTFVADRLDTFGPYEDAVMADDWTMSHSLLSVPLNMGLLHPLDAVHAAEQAYRDGNAPLASVEGFVRQIIGWREYVWHLYWHLGEDYANRNEMGAHTPLPSWFADLDADAVTAACLSDALRGVRDRGWVHHIPRLMILGNHALQQGYDPRELTDWYTANFVDGFTWVMPVNVVGMSQHADGGVIASKPYSSGGAYIDKMTNHCKGCAFDPKKRLGDDACPFTAGYWAFTHRHRERLGGNPRTSRAVSSMNRLKDLDAVLEQERHRESF</sequence>
<dbReference type="RefSeq" id="WP_188543840.1">
    <property type="nucleotide sequence ID" value="NZ_BMCU01000001.1"/>
</dbReference>
<dbReference type="Gene3D" id="1.10.579.10">
    <property type="entry name" value="DNA Cyclobutane Dipyrimidine Photolyase, subunit A, domain 3"/>
    <property type="match status" value="1"/>
</dbReference>
<dbReference type="EMBL" id="BMCU01000001">
    <property type="protein sequence ID" value="GGG00722.1"/>
    <property type="molecule type" value="Genomic_DNA"/>
</dbReference>
<reference evidence="1" key="1">
    <citation type="journal article" date="2014" name="Int. J. Syst. Evol. Microbiol.">
        <title>Complete genome sequence of Corynebacterium casei LMG S-19264T (=DSM 44701T), isolated from a smear-ripened cheese.</title>
        <authorList>
            <consortium name="US DOE Joint Genome Institute (JGI-PGF)"/>
            <person name="Walter F."/>
            <person name="Albersmeier A."/>
            <person name="Kalinowski J."/>
            <person name="Ruckert C."/>
        </authorList>
    </citation>
    <scope>NUCLEOTIDE SEQUENCE</scope>
    <source>
        <strain evidence="1">CCM 7905</strain>
    </source>
</reference>
<gene>
    <name evidence="1" type="ORF">GCM10007304_13330</name>
</gene>
<dbReference type="Gene3D" id="3.40.50.620">
    <property type="entry name" value="HUPs"/>
    <property type="match status" value="1"/>
</dbReference>
<proteinExistence type="predicted"/>
<protein>
    <submittedName>
        <fullName evidence="1">Deoxyribodipyrimidine photo-lyase</fullName>
    </submittedName>
</protein>
<comment type="caution">
    <text evidence="1">The sequence shown here is derived from an EMBL/GenBank/DDBJ whole genome shotgun (WGS) entry which is preliminary data.</text>
</comment>
<dbReference type="InterPro" id="IPR014729">
    <property type="entry name" value="Rossmann-like_a/b/a_fold"/>
</dbReference>
<evidence type="ECO:0000313" key="1">
    <source>
        <dbReference type="EMBL" id="GGG00722.1"/>
    </source>
</evidence>
<name>A0A917CVS0_9NOCA</name>
<keyword evidence="2" id="KW-1185">Reference proteome</keyword>
<dbReference type="PANTHER" id="PTHR38657:SF1">
    <property type="entry name" value="SLR1343 PROTEIN"/>
    <property type="match status" value="1"/>
</dbReference>
<reference evidence="1" key="2">
    <citation type="submission" date="2020-09" db="EMBL/GenBank/DDBJ databases">
        <authorList>
            <person name="Sun Q."/>
            <person name="Sedlacek I."/>
        </authorList>
    </citation>
    <scope>NUCLEOTIDE SEQUENCE</scope>
    <source>
        <strain evidence="1">CCM 7905</strain>
    </source>
</reference>
<dbReference type="Gene3D" id="1.10.10.1710">
    <property type="entry name" value="Deoxyribodipyrimidine photolyase-related"/>
    <property type="match status" value="1"/>
</dbReference>
<organism evidence="1 2">
    <name type="scientific">Rhodococcoides trifolii</name>
    <dbReference type="NCBI Taxonomy" id="908250"/>
    <lineage>
        <taxon>Bacteria</taxon>
        <taxon>Bacillati</taxon>
        <taxon>Actinomycetota</taxon>
        <taxon>Actinomycetes</taxon>
        <taxon>Mycobacteriales</taxon>
        <taxon>Nocardiaceae</taxon>
        <taxon>Rhodococcoides</taxon>
    </lineage>
</organism>
<dbReference type="Gene3D" id="1.25.40.80">
    <property type="match status" value="1"/>
</dbReference>
<accession>A0A917CVS0</accession>
<dbReference type="Proteomes" id="UP000654257">
    <property type="component" value="Unassembled WGS sequence"/>
</dbReference>
<dbReference type="SUPFAM" id="SSF48173">
    <property type="entry name" value="Cryptochrome/photolyase FAD-binding domain"/>
    <property type="match status" value="1"/>
</dbReference>
<dbReference type="Pfam" id="PF04244">
    <property type="entry name" value="DPRP"/>
    <property type="match status" value="1"/>
</dbReference>
<evidence type="ECO:0000313" key="2">
    <source>
        <dbReference type="Proteomes" id="UP000654257"/>
    </source>
</evidence>
<dbReference type="PANTHER" id="PTHR38657">
    <property type="entry name" value="SLR1343 PROTEIN"/>
    <property type="match status" value="1"/>
</dbReference>